<sequence length="257" mass="27674">MPAGGAGECEGGGGRLRQGGRAMPLRGAAGILSTADQGHRIPVCRRPVCGQAIVVHTRAMTRPGLRCVQVFAALLAASCPRALADGIFEAGAYSFSDERGGFRILSATGAGTRDDPIVITEELDTADPVTLTIRAARPIQPFGSTGDYATGFLPLKIVTRNNSGDAWIEFGFELQAILNVPSDYGDGLSFDQAQRVDNMIKSDSFAEFKRDFEPYDRLLFSKGKVDPQESASFSFLVTDFSPKDRFYLVEEPRVPSS</sequence>
<evidence type="ECO:0000313" key="2">
    <source>
        <dbReference type="Proteomes" id="UP000000552"/>
    </source>
</evidence>
<dbReference type="EMBL" id="BA000012">
    <property type="protein sequence ID" value="BAB51499.1"/>
    <property type="molecule type" value="Genomic_DNA"/>
</dbReference>
<dbReference type="eggNOG" id="ENOG5032Y8R">
    <property type="taxonomic scope" value="Bacteria"/>
</dbReference>
<dbReference type="AlphaFoldDB" id="Q98CX2"/>
<name>Q98CX2_RHILO</name>
<dbReference type="KEGG" id="mlo:mll4965"/>
<gene>
    <name evidence="1" type="ordered locus">mll4965</name>
</gene>
<proteinExistence type="predicted"/>
<accession>Q98CX2</accession>
<organism evidence="1 2">
    <name type="scientific">Mesorhizobium japonicum (strain LMG 29417 / CECT 9101 / MAFF 303099)</name>
    <name type="common">Mesorhizobium loti (strain MAFF 303099)</name>
    <dbReference type="NCBI Taxonomy" id="266835"/>
    <lineage>
        <taxon>Bacteria</taxon>
        <taxon>Pseudomonadati</taxon>
        <taxon>Pseudomonadota</taxon>
        <taxon>Alphaproteobacteria</taxon>
        <taxon>Hyphomicrobiales</taxon>
        <taxon>Phyllobacteriaceae</taxon>
        <taxon>Mesorhizobium</taxon>
    </lineage>
</organism>
<dbReference type="Proteomes" id="UP000000552">
    <property type="component" value="Chromosome"/>
</dbReference>
<reference evidence="1 2" key="1">
    <citation type="journal article" date="2000" name="DNA Res.">
        <title>Complete genome structure of the nitrogen-fixing symbiotic bacterium Mesorhizobium loti.</title>
        <authorList>
            <person name="Kaneko T."/>
            <person name="Nakamura Y."/>
            <person name="Sato S."/>
            <person name="Asamizu E."/>
            <person name="Kato T."/>
            <person name="Sasamoto S."/>
            <person name="Watanabe A."/>
            <person name="Idesawa K."/>
            <person name="Ishikawa A."/>
            <person name="Kawashima K."/>
            <person name="Kimura T."/>
            <person name="Kishida Y."/>
            <person name="Kiyokawa C."/>
            <person name="Kohara M."/>
            <person name="Matsumoto M."/>
            <person name="Matsuno A."/>
            <person name="Mochizuki Y."/>
            <person name="Nakayama S."/>
            <person name="Nakazaki N."/>
            <person name="Shimpo S."/>
            <person name="Sugimoto M."/>
            <person name="Takeuchi C."/>
            <person name="Yamada M."/>
            <person name="Tabata S."/>
        </authorList>
    </citation>
    <scope>NUCLEOTIDE SEQUENCE [LARGE SCALE GENOMIC DNA]</scope>
    <source>
        <strain evidence="2">LMG 29417 / CECT 9101 / MAFF 303099</strain>
    </source>
</reference>
<protein>
    <submittedName>
        <fullName evidence="1">Mll4965 protein</fullName>
    </submittedName>
</protein>
<evidence type="ECO:0000313" key="1">
    <source>
        <dbReference type="EMBL" id="BAB51499.1"/>
    </source>
</evidence>
<dbReference type="HOGENOM" id="CLU_094571_0_0_5"/>